<reference evidence="4 5" key="1">
    <citation type="submission" date="2021-12" db="EMBL/GenBank/DDBJ databases">
        <title>Discovery of the Pendulisporaceae a myxobacterial family with distinct sporulation behavior and unique specialized metabolism.</title>
        <authorList>
            <person name="Garcia R."/>
            <person name="Popoff A."/>
            <person name="Bader C.D."/>
            <person name="Loehr J."/>
            <person name="Walesch S."/>
            <person name="Walt C."/>
            <person name="Boldt J."/>
            <person name="Bunk B."/>
            <person name="Haeckl F.J.F.P.J."/>
            <person name="Gunesch A.P."/>
            <person name="Birkelbach J."/>
            <person name="Nuebel U."/>
            <person name="Pietschmann T."/>
            <person name="Bach T."/>
            <person name="Mueller R."/>
        </authorList>
    </citation>
    <scope>NUCLEOTIDE SEQUENCE [LARGE SCALE GENOMIC DNA]</scope>
    <source>
        <strain evidence="4 5">MSr11954</strain>
    </source>
</reference>
<dbReference type="InterPro" id="IPR059226">
    <property type="entry name" value="Choice_anch_Q_dom"/>
</dbReference>
<dbReference type="NCBIfam" id="TIGR03901">
    <property type="entry name" value="MYXO-CTERM"/>
    <property type="match status" value="1"/>
</dbReference>
<feature type="domain" description="Right handed beta helix" evidence="3">
    <location>
        <begin position="125"/>
        <end position="258"/>
    </location>
</feature>
<evidence type="ECO:0000256" key="2">
    <source>
        <dbReference type="SAM" id="SignalP"/>
    </source>
</evidence>
<dbReference type="NCBIfam" id="NF041518">
    <property type="entry name" value="choice_anch_Q"/>
    <property type="match status" value="1"/>
</dbReference>
<dbReference type="EMBL" id="CP089984">
    <property type="protein sequence ID" value="WXB11663.1"/>
    <property type="molecule type" value="Genomic_DNA"/>
</dbReference>
<dbReference type="Pfam" id="PF13229">
    <property type="entry name" value="Beta_helix"/>
    <property type="match status" value="1"/>
</dbReference>
<evidence type="ECO:0000259" key="3">
    <source>
        <dbReference type="Pfam" id="PF13229"/>
    </source>
</evidence>
<dbReference type="RefSeq" id="WP_394821284.1">
    <property type="nucleotide sequence ID" value="NZ_CP089984.1"/>
</dbReference>
<gene>
    <name evidence="4" type="ORF">LZC94_27840</name>
</gene>
<dbReference type="Proteomes" id="UP001370348">
    <property type="component" value="Chromosome"/>
</dbReference>
<organism evidence="4 5">
    <name type="scientific">Pendulispora albinea</name>
    <dbReference type="NCBI Taxonomy" id="2741071"/>
    <lineage>
        <taxon>Bacteria</taxon>
        <taxon>Pseudomonadati</taxon>
        <taxon>Myxococcota</taxon>
        <taxon>Myxococcia</taxon>
        <taxon>Myxococcales</taxon>
        <taxon>Sorangiineae</taxon>
        <taxon>Pendulisporaceae</taxon>
        <taxon>Pendulispora</taxon>
    </lineage>
</organism>
<accession>A0ABZ2LL51</accession>
<keyword evidence="5" id="KW-1185">Reference proteome</keyword>
<evidence type="ECO:0000313" key="4">
    <source>
        <dbReference type="EMBL" id="WXB11663.1"/>
    </source>
</evidence>
<proteinExistence type="predicted"/>
<feature type="chain" id="PRO_5045349103" evidence="2">
    <location>
        <begin position="20"/>
        <end position="477"/>
    </location>
</feature>
<evidence type="ECO:0000256" key="1">
    <source>
        <dbReference type="SAM" id="MobiDB-lite"/>
    </source>
</evidence>
<dbReference type="Gene3D" id="2.160.20.10">
    <property type="entry name" value="Single-stranded right-handed beta-helix, Pectin lyase-like"/>
    <property type="match status" value="1"/>
</dbReference>
<evidence type="ECO:0000313" key="5">
    <source>
        <dbReference type="Proteomes" id="UP001370348"/>
    </source>
</evidence>
<dbReference type="InterPro" id="IPR012334">
    <property type="entry name" value="Pectin_lyas_fold"/>
</dbReference>
<dbReference type="SUPFAM" id="SSF51126">
    <property type="entry name" value="Pectin lyase-like"/>
    <property type="match status" value="1"/>
</dbReference>
<keyword evidence="2" id="KW-0732">Signal</keyword>
<dbReference type="InterPro" id="IPR024038">
    <property type="entry name" value="MYXO-CTERM"/>
</dbReference>
<dbReference type="InterPro" id="IPR011050">
    <property type="entry name" value="Pectin_lyase_fold/virulence"/>
</dbReference>
<protein>
    <submittedName>
        <fullName evidence="4">Right-handed parallel beta-helix repeat-containing protein</fullName>
    </submittedName>
</protein>
<feature type="signal peptide" evidence="2">
    <location>
        <begin position="1"/>
        <end position="19"/>
    </location>
</feature>
<name>A0ABZ2LL51_9BACT</name>
<feature type="region of interest" description="Disordered" evidence="1">
    <location>
        <begin position="387"/>
        <end position="458"/>
    </location>
</feature>
<dbReference type="InterPro" id="IPR039448">
    <property type="entry name" value="Beta_helix"/>
</dbReference>
<sequence>MRYGLALGALVGGTLVVHAAHAGSFPVTSTNDSGAGTLRDAITRANASPGPHTIPIAVTGTISLASELPNIAQAMTITGPGAAKLTVQRGSGTRYALLTIANAAVEIQGLTIARGEGGTIGGVGGIDVRGGSLSLSDCVLLENSGDTASAIYASGELSITRSVIRNNAGRYSAVYATGTTTITDTTIADNTVTAIVFPPDGRVLTIERSTISGNRSDRGVGGLQLQGGTAVIRNSTFSGNTGRQAGDFWTYSDGVTFRLLNVTAIGSSSPSIWTSNAGTVYLRNTLLGGTGARCSLGRGGIVTEGNNLSSDATCALNAPSDKPNTAPQAAPLADNGGFTKTHALLAGSPAINSGNNTALLTTDQRGKPRIAAGTIDIGAYEVEDEIDAGADGGDAGTDADAGDASPPDSGLPRDAGSRPRDAGTNAGGDAGDDPHPASPSSDGCDCVAAGTSYGTGPATAASSLAFALLFARRRRRS</sequence>